<dbReference type="OrthoDB" id="19261at2759"/>
<feature type="transmembrane region" description="Helical" evidence="8">
    <location>
        <begin position="233"/>
        <end position="257"/>
    </location>
</feature>
<dbReference type="GO" id="GO:0016020">
    <property type="term" value="C:membrane"/>
    <property type="evidence" value="ECO:0007669"/>
    <property type="project" value="UniProtKB-SubCell"/>
</dbReference>
<comment type="subcellular location">
    <subcellularLocation>
        <location evidence="1">Membrane</location>
    </subcellularLocation>
</comment>
<dbReference type="InterPro" id="IPR006593">
    <property type="entry name" value="Cyt_b561/ferric_Rdtase_TM"/>
</dbReference>
<name>A0A9P4MWC7_9PLEO</name>
<evidence type="ECO:0000256" key="1">
    <source>
        <dbReference type="ARBA" id="ARBA00004370"/>
    </source>
</evidence>
<dbReference type="CDD" id="cd09630">
    <property type="entry name" value="CDH_like_cytochrome"/>
    <property type="match status" value="1"/>
</dbReference>
<keyword evidence="11" id="KW-1185">Reference proteome</keyword>
<evidence type="ECO:0000313" key="11">
    <source>
        <dbReference type="Proteomes" id="UP000799536"/>
    </source>
</evidence>
<keyword evidence="5 8" id="KW-1133">Transmembrane helix</keyword>
<dbReference type="SMART" id="SM00664">
    <property type="entry name" value="DoH"/>
    <property type="match status" value="1"/>
</dbReference>
<evidence type="ECO:0000256" key="2">
    <source>
        <dbReference type="ARBA" id="ARBA00022448"/>
    </source>
</evidence>
<feature type="transmembrane region" description="Helical" evidence="8">
    <location>
        <begin position="301"/>
        <end position="324"/>
    </location>
</feature>
<evidence type="ECO:0000256" key="5">
    <source>
        <dbReference type="ARBA" id="ARBA00022989"/>
    </source>
</evidence>
<evidence type="ECO:0000313" key="10">
    <source>
        <dbReference type="EMBL" id="KAF2205626.1"/>
    </source>
</evidence>
<dbReference type="PANTHER" id="PTHR47797:SF1">
    <property type="entry name" value="CYTOCHROME B561 DOMAIN-CONTAINING PROTEIN-RELATED"/>
    <property type="match status" value="1"/>
</dbReference>
<proteinExistence type="predicted"/>
<evidence type="ECO:0000256" key="6">
    <source>
        <dbReference type="ARBA" id="ARBA00023136"/>
    </source>
</evidence>
<feature type="transmembrane region" description="Helical" evidence="8">
    <location>
        <begin position="336"/>
        <end position="354"/>
    </location>
</feature>
<keyword evidence="6 8" id="KW-0472">Membrane</keyword>
<evidence type="ECO:0000256" key="3">
    <source>
        <dbReference type="ARBA" id="ARBA00022692"/>
    </source>
</evidence>
<keyword evidence="3 8" id="KW-0812">Transmembrane</keyword>
<keyword evidence="4" id="KW-0249">Electron transport</keyword>
<keyword evidence="2" id="KW-0813">Transport</keyword>
<feature type="compositionally biased region" description="Basic and acidic residues" evidence="7">
    <location>
        <begin position="405"/>
        <end position="426"/>
    </location>
</feature>
<dbReference type="InterPro" id="IPR015920">
    <property type="entry name" value="Cellobiose_DH-like_cyt"/>
</dbReference>
<dbReference type="Gene3D" id="2.60.40.1210">
    <property type="entry name" value="Cellobiose dehydrogenase, cytochrome domain"/>
    <property type="match status" value="1"/>
</dbReference>
<feature type="transmembrane region" description="Helical" evidence="8">
    <location>
        <begin position="374"/>
        <end position="393"/>
    </location>
</feature>
<evidence type="ECO:0000256" key="7">
    <source>
        <dbReference type="SAM" id="MobiDB-lite"/>
    </source>
</evidence>
<dbReference type="Proteomes" id="UP000799536">
    <property type="component" value="Unassembled WGS sequence"/>
</dbReference>
<organism evidence="10 11">
    <name type="scientific">Delitschia confertaspora ATCC 74209</name>
    <dbReference type="NCBI Taxonomy" id="1513339"/>
    <lineage>
        <taxon>Eukaryota</taxon>
        <taxon>Fungi</taxon>
        <taxon>Dikarya</taxon>
        <taxon>Ascomycota</taxon>
        <taxon>Pezizomycotina</taxon>
        <taxon>Dothideomycetes</taxon>
        <taxon>Pleosporomycetidae</taxon>
        <taxon>Pleosporales</taxon>
        <taxon>Delitschiaceae</taxon>
        <taxon>Delitschia</taxon>
    </lineage>
</organism>
<dbReference type="EMBL" id="ML993852">
    <property type="protein sequence ID" value="KAF2205626.1"/>
    <property type="molecule type" value="Genomic_DNA"/>
</dbReference>
<dbReference type="SMART" id="SM00665">
    <property type="entry name" value="B561"/>
    <property type="match status" value="1"/>
</dbReference>
<dbReference type="InterPro" id="IPR005018">
    <property type="entry name" value="DOMON_domain"/>
</dbReference>
<dbReference type="CDD" id="cd08760">
    <property type="entry name" value="Cyt_b561_FRRS1_like"/>
    <property type="match status" value="1"/>
</dbReference>
<evidence type="ECO:0000256" key="4">
    <source>
        <dbReference type="ARBA" id="ARBA00022982"/>
    </source>
</evidence>
<dbReference type="Pfam" id="PF16010">
    <property type="entry name" value="CDH-cyt"/>
    <property type="match status" value="1"/>
</dbReference>
<accession>A0A9P4MWC7</accession>
<evidence type="ECO:0000259" key="9">
    <source>
        <dbReference type="PROSITE" id="PS50939"/>
    </source>
</evidence>
<feature type="transmembrane region" description="Helical" evidence="8">
    <location>
        <begin position="269"/>
        <end position="289"/>
    </location>
</feature>
<dbReference type="PANTHER" id="PTHR47797">
    <property type="entry name" value="DEHYDROGENASE, PUTATIVE (AFU_ORTHOLOGUE AFUA_8G05805)-RELATED"/>
    <property type="match status" value="1"/>
</dbReference>
<feature type="region of interest" description="Disordered" evidence="7">
    <location>
        <begin position="401"/>
        <end position="453"/>
    </location>
</feature>
<sequence>MGKTIVSAGLLAFGRLPTLTKKYGINHFIASRISAQVVSMCTPADNNVCYKLNIPESTASTGNGDIFFQLSAPSTYEWIALGQGNSMSNSNIFVMYTSTSGNNVTLSPRLGKGHSMPNFNGDAQVTLLEGSGVSNGKMVANVKCSNCQSWSGGTADFKADEGTWIYALKPGSAKNTDDQRANIAQHSVASGFEWEYANAKGGNSVNPFLTVSTSDVTSNSGTGTTSCKSRRILIAHATLAALAFVILFPTGAIAIRLASFPGIVWFHAAWQMFSYLVYIAAFGLGLYMAEDLNLLNSYHPIIGIVLFIALFFQPILGQLHHLGFKRYGHRTLWSHLHLWLGRSVITLGIINGGLGFKLAKFVAGGRTYSRSGMIAYSVVAAFMWIAYVAASVLGERRKKKAGVAVRKDEPPKYEESPVQRPLEERGNTPNNDIPLPPRASNTSREGYYGPRKQ</sequence>
<comment type="caution">
    <text evidence="10">The sequence shown here is derived from an EMBL/GenBank/DDBJ whole genome shotgun (WGS) entry which is preliminary data.</text>
</comment>
<dbReference type="AlphaFoldDB" id="A0A9P4MWC7"/>
<gene>
    <name evidence="10" type="ORF">GQ43DRAFT_500455</name>
</gene>
<feature type="domain" description="Cytochrome b561" evidence="9">
    <location>
        <begin position="197"/>
        <end position="393"/>
    </location>
</feature>
<dbReference type="PROSITE" id="PS50939">
    <property type="entry name" value="CYTOCHROME_B561"/>
    <property type="match status" value="1"/>
</dbReference>
<reference evidence="10" key="1">
    <citation type="journal article" date="2020" name="Stud. Mycol.">
        <title>101 Dothideomycetes genomes: a test case for predicting lifestyles and emergence of pathogens.</title>
        <authorList>
            <person name="Haridas S."/>
            <person name="Albert R."/>
            <person name="Binder M."/>
            <person name="Bloem J."/>
            <person name="Labutti K."/>
            <person name="Salamov A."/>
            <person name="Andreopoulos B."/>
            <person name="Baker S."/>
            <person name="Barry K."/>
            <person name="Bills G."/>
            <person name="Bluhm B."/>
            <person name="Cannon C."/>
            <person name="Castanera R."/>
            <person name="Culley D."/>
            <person name="Daum C."/>
            <person name="Ezra D."/>
            <person name="Gonzalez J."/>
            <person name="Henrissat B."/>
            <person name="Kuo A."/>
            <person name="Liang C."/>
            <person name="Lipzen A."/>
            <person name="Lutzoni F."/>
            <person name="Magnuson J."/>
            <person name="Mondo S."/>
            <person name="Nolan M."/>
            <person name="Ohm R."/>
            <person name="Pangilinan J."/>
            <person name="Park H.-J."/>
            <person name="Ramirez L."/>
            <person name="Alfaro M."/>
            <person name="Sun H."/>
            <person name="Tritt A."/>
            <person name="Yoshinaga Y."/>
            <person name="Zwiers L.-H."/>
            <person name="Turgeon B."/>
            <person name="Goodwin S."/>
            <person name="Spatafora J."/>
            <person name="Crous P."/>
            <person name="Grigoriev I."/>
        </authorList>
    </citation>
    <scope>NUCLEOTIDE SEQUENCE</scope>
    <source>
        <strain evidence="10">ATCC 74209</strain>
    </source>
</reference>
<dbReference type="SUPFAM" id="SSF49344">
    <property type="entry name" value="CBD9-like"/>
    <property type="match status" value="1"/>
</dbReference>
<evidence type="ECO:0000256" key="8">
    <source>
        <dbReference type="SAM" id="Phobius"/>
    </source>
</evidence>
<protein>
    <submittedName>
        <fullName evidence="10">CBD9-like protein</fullName>
    </submittedName>
</protein>
<dbReference type="Gene3D" id="1.20.120.1770">
    <property type="match status" value="1"/>
</dbReference>